<dbReference type="SMART" id="SM00530">
    <property type="entry name" value="HTH_XRE"/>
    <property type="match status" value="1"/>
</dbReference>
<accession>A0A4R8H1U0</accession>
<dbReference type="PROSITE" id="PS50943">
    <property type="entry name" value="HTH_CROC1"/>
    <property type="match status" value="1"/>
</dbReference>
<keyword evidence="6" id="KW-0742">SOS response</keyword>
<evidence type="ECO:0000256" key="1">
    <source>
        <dbReference type="ARBA" id="ARBA00007484"/>
    </source>
</evidence>
<dbReference type="CDD" id="cd06529">
    <property type="entry name" value="S24_LexA-like"/>
    <property type="match status" value="1"/>
</dbReference>
<keyword evidence="2" id="KW-0227">DNA damage</keyword>
<dbReference type="Pfam" id="PF00717">
    <property type="entry name" value="Peptidase_S24"/>
    <property type="match status" value="1"/>
</dbReference>
<dbReference type="Proteomes" id="UP000295832">
    <property type="component" value="Unassembled WGS sequence"/>
</dbReference>
<gene>
    <name evidence="9" type="ORF">C7959_108101</name>
</gene>
<evidence type="ECO:0000313" key="9">
    <source>
        <dbReference type="EMBL" id="TDX52179.1"/>
    </source>
</evidence>
<dbReference type="InterPro" id="IPR010982">
    <property type="entry name" value="Lambda_DNA-bd_dom_sf"/>
</dbReference>
<dbReference type="InterPro" id="IPR036286">
    <property type="entry name" value="LexA/Signal_pep-like_sf"/>
</dbReference>
<reference evidence="9 10" key="1">
    <citation type="submission" date="2019-03" db="EMBL/GenBank/DDBJ databases">
        <title>Subsurface microbial communities from deep shales in Ohio and West Virginia, USA.</title>
        <authorList>
            <person name="Wrighton K."/>
        </authorList>
    </citation>
    <scope>NUCLEOTIDE SEQUENCE [LARGE SCALE GENOMIC DNA]</scope>
    <source>
        <strain evidence="9 10">MSL 6dP</strain>
    </source>
</reference>
<dbReference type="Pfam" id="PF01381">
    <property type="entry name" value="HTH_3"/>
    <property type="match status" value="1"/>
</dbReference>
<dbReference type="Gene3D" id="1.10.260.40">
    <property type="entry name" value="lambda repressor-like DNA-binding domains"/>
    <property type="match status" value="1"/>
</dbReference>
<evidence type="ECO:0000256" key="2">
    <source>
        <dbReference type="ARBA" id="ARBA00022763"/>
    </source>
</evidence>
<keyword evidence="3 7" id="KW-0378">Hydrolase</keyword>
<dbReference type="Gene3D" id="2.10.109.10">
    <property type="entry name" value="Umud Fragment, subunit A"/>
    <property type="match status" value="1"/>
</dbReference>
<keyword evidence="5" id="KW-0234">DNA repair</keyword>
<evidence type="ECO:0000313" key="10">
    <source>
        <dbReference type="Proteomes" id="UP000295832"/>
    </source>
</evidence>
<dbReference type="AlphaFoldDB" id="A0A4R8H1U0"/>
<organism evidence="9 10">
    <name type="scientific">Orenia marismortui</name>
    <dbReference type="NCBI Taxonomy" id="46469"/>
    <lineage>
        <taxon>Bacteria</taxon>
        <taxon>Bacillati</taxon>
        <taxon>Bacillota</taxon>
        <taxon>Clostridia</taxon>
        <taxon>Halanaerobiales</taxon>
        <taxon>Halobacteroidaceae</taxon>
        <taxon>Orenia</taxon>
    </lineage>
</organism>
<dbReference type="PANTHER" id="PTHR33516">
    <property type="entry name" value="LEXA REPRESSOR"/>
    <property type="match status" value="1"/>
</dbReference>
<dbReference type="PANTHER" id="PTHR33516:SF2">
    <property type="entry name" value="LEXA REPRESSOR-RELATED"/>
    <property type="match status" value="1"/>
</dbReference>
<dbReference type="SUPFAM" id="SSF51306">
    <property type="entry name" value="LexA/Signal peptidase"/>
    <property type="match status" value="1"/>
</dbReference>
<dbReference type="GO" id="GO:0003677">
    <property type="term" value="F:DNA binding"/>
    <property type="evidence" value="ECO:0007669"/>
    <property type="project" value="InterPro"/>
</dbReference>
<dbReference type="GO" id="GO:0006281">
    <property type="term" value="P:DNA repair"/>
    <property type="evidence" value="ECO:0007669"/>
    <property type="project" value="UniProtKB-KW"/>
</dbReference>
<protein>
    <submittedName>
        <fullName evidence="9">Repressor LexA</fullName>
    </submittedName>
</protein>
<dbReference type="InterPro" id="IPR039418">
    <property type="entry name" value="LexA-like"/>
</dbReference>
<dbReference type="InterPro" id="IPR015927">
    <property type="entry name" value="Peptidase_S24_S26A/B/C"/>
</dbReference>
<evidence type="ECO:0000259" key="8">
    <source>
        <dbReference type="PROSITE" id="PS50943"/>
    </source>
</evidence>
<dbReference type="STRING" id="926561.GCA_000379025_02667"/>
<dbReference type="GO" id="GO:0009432">
    <property type="term" value="P:SOS response"/>
    <property type="evidence" value="ECO:0007669"/>
    <property type="project" value="UniProtKB-KW"/>
</dbReference>
<keyword evidence="10" id="KW-1185">Reference proteome</keyword>
<dbReference type="InterPro" id="IPR001387">
    <property type="entry name" value="Cro/C1-type_HTH"/>
</dbReference>
<dbReference type="InterPro" id="IPR050077">
    <property type="entry name" value="LexA_repressor"/>
</dbReference>
<dbReference type="CDD" id="cd00093">
    <property type="entry name" value="HTH_XRE"/>
    <property type="match status" value="1"/>
</dbReference>
<proteinExistence type="inferred from homology"/>
<dbReference type="GO" id="GO:0016787">
    <property type="term" value="F:hydrolase activity"/>
    <property type="evidence" value="ECO:0007669"/>
    <property type="project" value="UniProtKB-KW"/>
</dbReference>
<name>A0A4R8H1U0_9FIRM</name>
<feature type="domain" description="HTH cro/C1-type" evidence="8">
    <location>
        <begin position="8"/>
        <end position="62"/>
    </location>
</feature>
<comment type="caution">
    <text evidence="9">The sequence shown here is derived from an EMBL/GenBank/DDBJ whole genome shotgun (WGS) entry which is preliminary data.</text>
</comment>
<keyword evidence="4 7" id="KW-0068">Autocatalytic cleavage</keyword>
<evidence type="ECO:0000256" key="3">
    <source>
        <dbReference type="ARBA" id="ARBA00022801"/>
    </source>
</evidence>
<dbReference type="InterPro" id="IPR006197">
    <property type="entry name" value="Peptidase_S24_LexA"/>
</dbReference>
<dbReference type="SUPFAM" id="SSF47413">
    <property type="entry name" value="lambda repressor-like DNA-binding domains"/>
    <property type="match status" value="1"/>
</dbReference>
<dbReference type="EMBL" id="SOEG01000008">
    <property type="protein sequence ID" value="TDX52179.1"/>
    <property type="molecule type" value="Genomic_DNA"/>
</dbReference>
<dbReference type="PRINTS" id="PR00726">
    <property type="entry name" value="LEXASERPTASE"/>
</dbReference>
<evidence type="ECO:0000256" key="7">
    <source>
        <dbReference type="RuleBase" id="RU003991"/>
    </source>
</evidence>
<evidence type="ECO:0000256" key="6">
    <source>
        <dbReference type="ARBA" id="ARBA00023236"/>
    </source>
</evidence>
<evidence type="ECO:0000256" key="4">
    <source>
        <dbReference type="ARBA" id="ARBA00022813"/>
    </source>
</evidence>
<dbReference type="GO" id="GO:0006355">
    <property type="term" value="P:regulation of DNA-templated transcription"/>
    <property type="evidence" value="ECO:0007669"/>
    <property type="project" value="InterPro"/>
</dbReference>
<comment type="similarity">
    <text evidence="1 7">Belongs to the peptidase S24 family.</text>
</comment>
<evidence type="ECO:0000256" key="5">
    <source>
        <dbReference type="ARBA" id="ARBA00023204"/>
    </source>
</evidence>
<sequence length="210" mass="23743">MVDFPDRLKQLRKEKELYQKDLADKLNLGRATVGGYEQGTRFPDKETLNQLADFFDVSVDYLLGRTDQRSQLPPGAIPVDFDKDMKLIPVIGTIQCGTPVLAEQNIIGYEYVRKQDINGGTYFYLKATGDSMINSNIREGSLVLIRKQEDVENKEIAVVMVNGDEATLKRVHKKGEFIILHADNDKYDPMIYSANEVKIIGKAVEVKTKL</sequence>